<name>A0A699GPS4_TANCI</name>
<reference evidence="1" key="1">
    <citation type="journal article" date="2019" name="Sci. Rep.">
        <title>Draft genome of Tanacetum cinerariifolium, the natural source of mosquito coil.</title>
        <authorList>
            <person name="Yamashiro T."/>
            <person name="Shiraishi A."/>
            <person name="Satake H."/>
            <person name="Nakayama K."/>
        </authorList>
    </citation>
    <scope>NUCLEOTIDE SEQUENCE</scope>
</reference>
<dbReference type="Gene3D" id="3.10.10.10">
    <property type="entry name" value="HIV Type 1 Reverse Transcriptase, subunit A, domain 1"/>
    <property type="match status" value="1"/>
</dbReference>
<accession>A0A699GPS4</accession>
<protein>
    <submittedName>
        <fullName evidence="1">Reverse transcriptase domain-containing protein</fullName>
    </submittedName>
</protein>
<dbReference type="AlphaFoldDB" id="A0A699GPS4"/>
<sequence length="268" mass="30506">MPPKRKSTSAASASAAPAMTQAAIRKLVTDSVVATLEAQAANMANANNTNRNPEPKEVHVARKLFSRSNCTEDYKVKFATGTLIEEALSWWNSFAQPIGIEKAYKITCVEFKKLSIKKYCPRTEIQKMEDEFYHLIVKGNNLKTYRERTLCKSVPKDHYQQCQGRAYMLRNRNAHQDPNIVTGIYLEMSSFCSPSDGEEVRREKTRRYPNSQRTPKSFLENLPGLLLIRQVEFQIDLTPGVEPVARAPYRLAPSEMQELSNQLQELTD</sequence>
<dbReference type="PANTHER" id="PTHR15503">
    <property type="entry name" value="LDOC1 RELATED"/>
    <property type="match status" value="1"/>
</dbReference>
<keyword evidence="1" id="KW-0808">Transferase</keyword>
<comment type="caution">
    <text evidence="1">The sequence shown here is derived from an EMBL/GenBank/DDBJ whole genome shotgun (WGS) entry which is preliminary data.</text>
</comment>
<dbReference type="PANTHER" id="PTHR15503:SF45">
    <property type="entry name" value="RNA-DIRECTED DNA POLYMERASE HOMOLOG"/>
    <property type="match status" value="1"/>
</dbReference>
<dbReference type="EMBL" id="BKCJ010034961">
    <property type="protein sequence ID" value="GEV80813.1"/>
    <property type="molecule type" value="Genomic_DNA"/>
</dbReference>
<gene>
    <name evidence="1" type="ORF">Tci_152790</name>
</gene>
<evidence type="ECO:0000313" key="1">
    <source>
        <dbReference type="EMBL" id="GEV80813.1"/>
    </source>
</evidence>
<organism evidence="1">
    <name type="scientific">Tanacetum cinerariifolium</name>
    <name type="common">Dalmatian daisy</name>
    <name type="synonym">Chrysanthemum cinerariifolium</name>
    <dbReference type="NCBI Taxonomy" id="118510"/>
    <lineage>
        <taxon>Eukaryota</taxon>
        <taxon>Viridiplantae</taxon>
        <taxon>Streptophyta</taxon>
        <taxon>Embryophyta</taxon>
        <taxon>Tracheophyta</taxon>
        <taxon>Spermatophyta</taxon>
        <taxon>Magnoliopsida</taxon>
        <taxon>eudicotyledons</taxon>
        <taxon>Gunneridae</taxon>
        <taxon>Pentapetalae</taxon>
        <taxon>asterids</taxon>
        <taxon>campanulids</taxon>
        <taxon>Asterales</taxon>
        <taxon>Asteraceae</taxon>
        <taxon>Asteroideae</taxon>
        <taxon>Anthemideae</taxon>
        <taxon>Anthemidinae</taxon>
        <taxon>Tanacetum</taxon>
    </lineage>
</organism>
<dbReference type="GO" id="GO:0003964">
    <property type="term" value="F:RNA-directed DNA polymerase activity"/>
    <property type="evidence" value="ECO:0007669"/>
    <property type="project" value="UniProtKB-KW"/>
</dbReference>
<keyword evidence="1" id="KW-0695">RNA-directed DNA polymerase</keyword>
<proteinExistence type="predicted"/>
<dbReference type="InterPro" id="IPR032567">
    <property type="entry name" value="RTL1-rel"/>
</dbReference>
<keyword evidence="1" id="KW-0548">Nucleotidyltransferase</keyword>